<sequence>MPTATSSEKDRLEFITVAAEYCIFIENSVSTDKQIFIKQAVKYLPTLYLKTILLPSVVDFPEEESERTVTEAEYENVRVSIETLLGTDDMYLTTFHPEIQYSEAPIAASISEDLADILQELKDFLFNCQLGDEDLLSNALDNCLYGFHQHWGRKLLNALTALHQLQYNDDKEKEEQDEFLPPINATSQKESFLHHQLRDDSDDL</sequence>
<dbReference type="InterPro" id="IPR038312">
    <property type="entry name" value="DUF5063_sf"/>
</dbReference>
<evidence type="ECO:0000313" key="2">
    <source>
        <dbReference type="Proteomes" id="UP000544222"/>
    </source>
</evidence>
<organism evidence="1 2">
    <name type="scientific">Microbacter margulisiae</name>
    <dbReference type="NCBI Taxonomy" id="1350067"/>
    <lineage>
        <taxon>Bacteria</taxon>
        <taxon>Pseudomonadati</taxon>
        <taxon>Bacteroidota</taxon>
        <taxon>Bacteroidia</taxon>
        <taxon>Bacteroidales</taxon>
        <taxon>Porphyromonadaceae</taxon>
        <taxon>Microbacter</taxon>
    </lineage>
</organism>
<dbReference type="Pfam" id="PF16702">
    <property type="entry name" value="DUF5063"/>
    <property type="match status" value="1"/>
</dbReference>
<reference evidence="1 2" key="1">
    <citation type="submission" date="2020-08" db="EMBL/GenBank/DDBJ databases">
        <title>Genomic Encyclopedia of Type Strains, Phase IV (KMG-IV): sequencing the most valuable type-strain genomes for metagenomic binning, comparative biology and taxonomic classification.</title>
        <authorList>
            <person name="Goeker M."/>
        </authorList>
    </citation>
    <scope>NUCLEOTIDE SEQUENCE [LARGE SCALE GENOMIC DNA]</scope>
    <source>
        <strain evidence="1 2">DSM 27471</strain>
    </source>
</reference>
<evidence type="ECO:0008006" key="3">
    <source>
        <dbReference type="Google" id="ProtNLM"/>
    </source>
</evidence>
<gene>
    <name evidence="1" type="ORF">FHX64_000989</name>
</gene>
<dbReference type="RefSeq" id="WP_183412663.1">
    <property type="nucleotide sequence ID" value="NZ_JACHYB010000001.1"/>
</dbReference>
<keyword evidence="2" id="KW-1185">Reference proteome</keyword>
<dbReference type="InterPro" id="IPR032025">
    <property type="entry name" value="DUF5063"/>
</dbReference>
<dbReference type="EMBL" id="JACHYB010000001">
    <property type="protein sequence ID" value="MBB3186826.1"/>
    <property type="molecule type" value="Genomic_DNA"/>
</dbReference>
<name>A0A7W5DPZ1_9PORP</name>
<dbReference type="Gene3D" id="1.20.120.1550">
    <property type="entry name" value="Protein of unknown function DUF5063"/>
    <property type="match status" value="1"/>
</dbReference>
<comment type="caution">
    <text evidence="1">The sequence shown here is derived from an EMBL/GenBank/DDBJ whole genome shotgun (WGS) entry which is preliminary data.</text>
</comment>
<evidence type="ECO:0000313" key="1">
    <source>
        <dbReference type="EMBL" id="MBB3186826.1"/>
    </source>
</evidence>
<dbReference type="AlphaFoldDB" id="A0A7W5DPZ1"/>
<protein>
    <recommendedName>
        <fullName evidence="3">DUF5063 domain-containing protein</fullName>
    </recommendedName>
</protein>
<accession>A0A7W5DPZ1</accession>
<dbReference type="Proteomes" id="UP000544222">
    <property type="component" value="Unassembled WGS sequence"/>
</dbReference>
<proteinExistence type="predicted"/>